<dbReference type="Proteomes" id="UP000005631">
    <property type="component" value="Chromosome"/>
</dbReference>
<sequence length="50" mass="5110">MDIISHTLTGVAVGTVFATISNGSLKKKSLIILAGSFGGALSDFSPPEFL</sequence>
<dbReference type="EMBL" id="CP003156">
    <property type="protein sequence ID" value="AEV32089.1"/>
    <property type="molecule type" value="Genomic_DNA"/>
</dbReference>
<proteinExistence type="predicted"/>
<keyword evidence="2" id="KW-1185">Reference proteome</keyword>
<reference evidence="1 2" key="1">
    <citation type="journal article" date="2012" name="Stand. Genomic Sci.">
        <title>Genome sequence of the orange-pigmented seawater bacterium Owenweeksia hongkongensis type strain (UST20020801(T)).</title>
        <authorList>
            <person name="Riedel T."/>
            <person name="Held B."/>
            <person name="Nolan M."/>
            <person name="Lucas S."/>
            <person name="Lapidus A."/>
            <person name="Tice H."/>
            <person name="Del Rio T.G."/>
            <person name="Cheng J.F."/>
            <person name="Han C."/>
            <person name="Tapia R."/>
            <person name="Goodwin L.A."/>
            <person name="Pitluck S."/>
            <person name="Liolios K."/>
            <person name="Mavromatis K."/>
            <person name="Pagani I."/>
            <person name="Ivanova N."/>
            <person name="Mikhailova N."/>
            <person name="Pati A."/>
            <person name="Chen A."/>
            <person name="Palaniappan K."/>
            <person name="Rohde M."/>
            <person name="Tindall B.J."/>
            <person name="Detter J.C."/>
            <person name="Goker M."/>
            <person name="Woyke T."/>
            <person name="Bristow J."/>
            <person name="Eisen J.A."/>
            <person name="Markowitz V."/>
            <person name="Hugenholtz P."/>
            <person name="Klenk H.P."/>
            <person name="Kyrpides N.C."/>
        </authorList>
    </citation>
    <scope>NUCLEOTIDE SEQUENCE</scope>
    <source>
        <strain evidence="2">DSM 17368 / JCM 12287 / NRRL B-23963</strain>
    </source>
</reference>
<dbReference type="KEGG" id="oho:Oweho_1082"/>
<evidence type="ECO:0000313" key="1">
    <source>
        <dbReference type="EMBL" id="AEV32089.1"/>
    </source>
</evidence>
<dbReference type="AlphaFoldDB" id="G8R4K0"/>
<gene>
    <name evidence="1" type="ordered locus">Oweho_1082</name>
</gene>
<evidence type="ECO:0000313" key="2">
    <source>
        <dbReference type="Proteomes" id="UP000005631"/>
    </source>
</evidence>
<dbReference type="STRING" id="926562.Oweho_1082"/>
<dbReference type="eggNOG" id="ENOG5030YB2">
    <property type="taxonomic scope" value="Bacteria"/>
</dbReference>
<organism evidence="1 2">
    <name type="scientific">Owenweeksia hongkongensis (strain DSM 17368 / CIP 108786 / JCM 12287 / NRRL B-23963 / UST20020801)</name>
    <dbReference type="NCBI Taxonomy" id="926562"/>
    <lineage>
        <taxon>Bacteria</taxon>
        <taxon>Pseudomonadati</taxon>
        <taxon>Bacteroidota</taxon>
        <taxon>Flavobacteriia</taxon>
        <taxon>Flavobacteriales</taxon>
        <taxon>Owenweeksiaceae</taxon>
        <taxon>Owenweeksia</taxon>
    </lineage>
</organism>
<dbReference type="HOGENOM" id="CLU_3120632_0_0_10"/>
<name>G8R4K0_OWEHD</name>
<protein>
    <submittedName>
        <fullName evidence="1">Uncharacterized protein</fullName>
    </submittedName>
</protein>
<dbReference type="RefSeq" id="WP_014201449.1">
    <property type="nucleotide sequence ID" value="NC_016599.1"/>
</dbReference>
<accession>G8R4K0</accession>